<dbReference type="Proteomes" id="UP000198857">
    <property type="component" value="Unassembled WGS sequence"/>
</dbReference>
<evidence type="ECO:0000313" key="2">
    <source>
        <dbReference type="Proteomes" id="UP000198857"/>
    </source>
</evidence>
<evidence type="ECO:0000313" key="1">
    <source>
        <dbReference type="EMBL" id="SFP62947.1"/>
    </source>
</evidence>
<proteinExistence type="predicted"/>
<organism evidence="1 2">
    <name type="scientific">Geodermatophilus dictyosporus</name>
    <dbReference type="NCBI Taxonomy" id="1523247"/>
    <lineage>
        <taxon>Bacteria</taxon>
        <taxon>Bacillati</taxon>
        <taxon>Actinomycetota</taxon>
        <taxon>Actinomycetes</taxon>
        <taxon>Geodermatophilales</taxon>
        <taxon>Geodermatophilaceae</taxon>
        <taxon>Geodermatophilus</taxon>
    </lineage>
</organism>
<dbReference type="AlphaFoldDB" id="A0A1I5RX41"/>
<dbReference type="RefSeq" id="WP_169064417.1">
    <property type="nucleotide sequence ID" value="NZ_FOWQ01000006.1"/>
</dbReference>
<keyword evidence="2" id="KW-1185">Reference proteome</keyword>
<sequence>MGSGTLWMVGHHHPAVCRTTGRVVVSDPSVGERARQVDVWVQVIGSRGLTQYAPLTYGEIAANDLDRLPSC</sequence>
<protein>
    <submittedName>
        <fullName evidence="1">Uncharacterized protein</fullName>
    </submittedName>
</protein>
<reference evidence="2" key="1">
    <citation type="submission" date="2016-10" db="EMBL/GenBank/DDBJ databases">
        <authorList>
            <person name="Varghese N."/>
            <person name="Submissions S."/>
        </authorList>
    </citation>
    <scope>NUCLEOTIDE SEQUENCE [LARGE SCALE GENOMIC DNA]</scope>
    <source>
        <strain evidence="2">DSM 44208</strain>
    </source>
</reference>
<accession>A0A1I5RX41</accession>
<name>A0A1I5RX41_9ACTN</name>
<gene>
    <name evidence="1" type="ORF">SAMN05660464_3760</name>
</gene>
<dbReference type="EMBL" id="FOWQ01000006">
    <property type="protein sequence ID" value="SFP62947.1"/>
    <property type="molecule type" value="Genomic_DNA"/>
</dbReference>